<sequence>MSKASKVVIATAVLAGYNLGARLEELAIEDAALFKLVGELGGSLGSIMDMVEKVDQAVGLIQAAAQRDDLQTVVEGLAVVKRVTADLVSDQDKIMEAMYEGMSKEEVQMLALLRAIGVKI</sequence>
<protein>
    <submittedName>
        <fullName evidence="1">Uncharacterized protein</fullName>
    </submittedName>
</protein>
<accession>A0AAU6VXK3</accession>
<name>A0AAU6VXK3_9VIRU</name>
<reference evidence="1" key="1">
    <citation type="journal article" date="2024" name="J. Gen. Virol.">
        <title>Novel phages of Pseudomonas syringae unveil numerous potential auxiliary metabolic genes.</title>
        <authorList>
            <person name="Feltin C."/>
            <person name="Garneau J.R."/>
            <person name="Morris C.E."/>
            <person name="Berard A."/>
            <person name="Torres-Barcelo C."/>
        </authorList>
    </citation>
    <scope>NUCLEOTIDE SEQUENCE</scope>
</reference>
<evidence type="ECO:0000313" key="1">
    <source>
        <dbReference type="EMBL" id="XAI69336.1"/>
    </source>
</evidence>
<dbReference type="EMBL" id="PP179310">
    <property type="protein sequence ID" value="XAI69336.1"/>
    <property type="molecule type" value="Genomic_DNA"/>
</dbReference>
<organism evidence="1">
    <name type="scientific">Pseudomonas phage Pyxpy01</name>
    <dbReference type="NCBI Taxonomy" id="3138546"/>
    <lineage>
        <taxon>Viruses</taxon>
    </lineage>
</organism>
<gene>
    <name evidence="1" type="ORF">Pyxpy01_00038</name>
</gene>
<proteinExistence type="predicted"/>